<dbReference type="NCBIfam" id="TIGR04183">
    <property type="entry name" value="Por_Secre_tail"/>
    <property type="match status" value="1"/>
</dbReference>
<feature type="chain" id="PRO_5036790252" evidence="3">
    <location>
        <begin position="20"/>
        <end position="2057"/>
    </location>
</feature>
<dbReference type="Pfam" id="PF18676">
    <property type="entry name" value="MBG_2"/>
    <property type="match status" value="1"/>
</dbReference>
<name>A0A934X0Z0_9BACT</name>
<comment type="caution">
    <text evidence="5">The sequence shown here is derived from an EMBL/GenBank/DDBJ whole genome shotgun (WGS) entry which is preliminary data.</text>
</comment>
<dbReference type="PANTHER" id="PTHR24273:SF32">
    <property type="entry name" value="HYALIN"/>
    <property type="match status" value="1"/>
</dbReference>
<dbReference type="Pfam" id="PF18962">
    <property type="entry name" value="Por_Secre_tail"/>
    <property type="match status" value="1"/>
</dbReference>
<gene>
    <name evidence="5" type="ORF">JKA74_18030</name>
</gene>
<feature type="domain" description="LamG-like jellyroll fold" evidence="4">
    <location>
        <begin position="1012"/>
        <end position="1152"/>
    </location>
</feature>
<dbReference type="RefSeq" id="WP_201432630.1">
    <property type="nucleotide sequence ID" value="NZ_JAEQBW010000012.1"/>
</dbReference>
<evidence type="ECO:0000256" key="1">
    <source>
        <dbReference type="ARBA" id="ARBA00022729"/>
    </source>
</evidence>
<evidence type="ECO:0000313" key="5">
    <source>
        <dbReference type="EMBL" id="MBK6266948.1"/>
    </source>
</evidence>
<dbReference type="EMBL" id="JAEQBW010000012">
    <property type="protein sequence ID" value="MBK6266948.1"/>
    <property type="molecule type" value="Genomic_DNA"/>
</dbReference>
<dbReference type="Gene3D" id="3.30.160.710">
    <property type="match status" value="1"/>
</dbReference>
<keyword evidence="6" id="KW-1185">Reference proteome</keyword>
<reference evidence="5" key="1">
    <citation type="submission" date="2021-01" db="EMBL/GenBank/DDBJ databases">
        <title>Marivirga aurantiaca sp. nov., isolated from intertidal surface sediments.</title>
        <authorList>
            <person name="Zhang M."/>
        </authorList>
    </citation>
    <scope>NUCLEOTIDE SEQUENCE</scope>
    <source>
        <strain evidence="5">S37H4</strain>
    </source>
</reference>
<dbReference type="Proteomes" id="UP000611723">
    <property type="component" value="Unassembled WGS sequence"/>
</dbReference>
<dbReference type="SUPFAM" id="SSF51126">
    <property type="entry name" value="Pectin lyase-like"/>
    <property type="match status" value="1"/>
</dbReference>
<dbReference type="GO" id="GO:0004553">
    <property type="term" value="F:hydrolase activity, hydrolyzing O-glycosyl compounds"/>
    <property type="evidence" value="ECO:0007669"/>
    <property type="project" value="UniProtKB-ARBA"/>
</dbReference>
<dbReference type="NCBIfam" id="NF041518">
    <property type="entry name" value="choice_anch_Q"/>
    <property type="match status" value="1"/>
</dbReference>
<dbReference type="Pfam" id="PF13385">
    <property type="entry name" value="Laminin_G_3"/>
    <property type="match status" value="2"/>
</dbReference>
<evidence type="ECO:0000259" key="4">
    <source>
        <dbReference type="SMART" id="SM00560"/>
    </source>
</evidence>
<dbReference type="InterPro" id="IPR008964">
    <property type="entry name" value="Invasin/intimin_cell_adhesion"/>
</dbReference>
<proteinExistence type="predicted"/>
<keyword evidence="1 3" id="KW-0732">Signal</keyword>
<dbReference type="Gene3D" id="2.60.40.1080">
    <property type="match status" value="1"/>
</dbReference>
<sequence length="2057" mass="212708">MKKHLLILFGILISIQSYGQIPTANLNKEYLFTNGSLQNVITPGTNDLTASGSVRTSIPDFIDEADNALSLNGDSFTAGYRGTGTNGDGAGELTLSFWMKTSVNSATAQTIFKQYGASGFGPYGWNVYLLNGKVKLTSKALINGNAVTPEISAESAIIADGNWHHIVCVVDRVAIFYGGYWQYGPRVTLYLDNVSQATQSTGGASSEPLVYINPSAENVYLAPSGSPYTGAIDNIRLYNSELVAADRNNLFNEFYSSVTKFYVNKNATGTNSGVTWENAFTDLQTALQRVTTQQIWVAKGTYTPDATSRTATFSIPAGVTVYGGFSGTESLLSERDFINNKTILSGDLLGNDNGAWSYTATERSDNSFHVVTLAASNSGLDGVTVSDGHANGGANDNVGAGILKSYTSTAIVLNNCTIENNVATSTGAGLLGRFDGGGVTSINVNNCIFKRNMATLGASFYGYKAAAGNMDIKFVNTLFAENKAVNNGASLGFAGSAIIYRTYRAGFTTNFDIINCTFANNEDIGTDASMSSSNRSVIGVSQLTSSVINARIYNSIFWNNIEVGGATSKAVHSFFENPPTVLEANNSIDEDAFSYVYVKTNTSNADPLFIDSANGDYSLECNSPAIDAGDATGLTLPAIDLEGDDRILTTVDMGAYEFNNVLTAITAITKDITVQLDASGNAIITPASVNKGSGSVCGTAFTLGLNKSTFTCADIGANVVTLTATETLSGNSDMATATVTVQDALAPTVIANDITVQLNGSGTATITPSQINNGSNDNCTVAGSLQFSLDITSFDCSDLGVNVVTLSVEDASGNIGTATANVTVEDNVNPVAIAQNISIQIDATTGIAAISASDVNNGSSDNCTSALTLSLSDTEFTCDDIGVNSVTLTVEDDNGNQATATATVTVISAIDDEIVMATNPNICVDGSSTTITTASSVSGINYYLRNSSNNTIVQGPIVGTGSGLSFNTGAVNQAKTFHVFGETTPPDNLALDFDGINDFVSTSFDASFNYNNGYTLETWVKTVLPVTANYPIFTIANSTKSDLEIYIQNASNKLTVVHDRGDAMGYREYGAPPNNQWFHLAVSYDGTTGMSVYYDGVLQAPLSNTITQAMTKTAGLSVSIGHISNPAFGASGARFKGGLDDFRMWNVVKSGADILAGMNNCLTGLENNLEAYLNFNEGNGTIATDLAKGNNGTLINMDGNTDWVTGPSMSCGQICGFQMSTEITLGDDQINPTAIAQNLTLQLDASGNATLTPSSVNNGSTDNCTASGNLILSLDKTTFNCTDLGANTVTLTVEDASGNQGTSTATVTVVDGLAPVVVTQNLTIQLDASGNAALLASAVNNGSSDNCTATGNLTLSLDKTAFNCADLGANTVTLTVEDAQGNQGSANATITVEDNIVPTAIAQNITLQLDAAGNATLASSSVDNGSTDNCTGSLTLSLDKTDFSCADLGTNTVTLTVEDASGNASTATATVTVEDNIAPTVLTQNIVVNLDDNGNATMTAAQINNGSTDNCTSTNDLILSIDITAFTTADLGANTVTLTIEDANGNSSSNTATVTIEEKTNQTIMFNTLSARTYGDAAFDLSATASSTLPVSYSVISGPATVSGSTVSITGVGNVTIEASQAGDATFATAPAVQQSFTVNQAILTVTADDQSITFGDAIPTPTFTYSGFVNGETVSVLIEEPTISTAANANSDAGNYAISLSGGSAVNYVLTLVDGDLTISKADQAIAIEAIADKNIDDASFNVVATTTSGLALTYDVSGPATIAGTTITLGGTDGTVTVTVSQAGNINFNEATASTTFEVIDNSKQVQAITFTAIGEKTFGDAAFDLNATASSGLTVVYSSSDETVATINGSTVTITGAGSTTITATQPGDADFNAASAVSQTLTVNKASQTITFVAIEGQFLEQGSIIVSATASSGLETTLILVSGPATLTGDVVSFTGSGIVVINASQAGNSNYLAAADVQRSFEVATVLGVGDNLQTVKTTAYPNPAVDYITVSGIVENAQRISVMDLKGSILFQVMSPSSEVQLNMSHLKKGMYVIVIETATDQSQLRVFKN</sequence>
<evidence type="ECO:0000256" key="3">
    <source>
        <dbReference type="SAM" id="SignalP"/>
    </source>
</evidence>
<organism evidence="5 6">
    <name type="scientific">Marivirga aurantiaca</name>
    <dbReference type="NCBI Taxonomy" id="2802615"/>
    <lineage>
        <taxon>Bacteria</taxon>
        <taxon>Pseudomonadati</taxon>
        <taxon>Bacteroidota</taxon>
        <taxon>Cytophagia</taxon>
        <taxon>Cytophagales</taxon>
        <taxon>Marivirgaceae</taxon>
        <taxon>Marivirga</taxon>
    </lineage>
</organism>
<dbReference type="GO" id="GO:0005975">
    <property type="term" value="P:carbohydrate metabolic process"/>
    <property type="evidence" value="ECO:0007669"/>
    <property type="project" value="UniProtKB-ARBA"/>
</dbReference>
<dbReference type="InterPro" id="IPR013320">
    <property type="entry name" value="ConA-like_dom_sf"/>
</dbReference>
<dbReference type="Gene3D" id="2.60.120.200">
    <property type="match status" value="2"/>
</dbReference>
<dbReference type="InterPro" id="IPR011050">
    <property type="entry name" value="Pectin_lyase_fold/virulence"/>
</dbReference>
<dbReference type="InterPro" id="IPR026444">
    <property type="entry name" value="Secre_tail"/>
</dbReference>
<keyword evidence="2" id="KW-1015">Disulfide bond</keyword>
<dbReference type="InterPro" id="IPR013783">
    <property type="entry name" value="Ig-like_fold"/>
</dbReference>
<dbReference type="InterPro" id="IPR041286">
    <property type="entry name" value="MBG_2"/>
</dbReference>
<protein>
    <submittedName>
        <fullName evidence="5">T9SS type A sorting domain-containing protein</fullName>
    </submittedName>
</protein>
<evidence type="ECO:0000256" key="2">
    <source>
        <dbReference type="ARBA" id="ARBA00023157"/>
    </source>
</evidence>
<feature type="signal peptide" evidence="3">
    <location>
        <begin position="1"/>
        <end position="19"/>
    </location>
</feature>
<accession>A0A934X0Z0</accession>
<dbReference type="InterPro" id="IPR006558">
    <property type="entry name" value="LamG-like"/>
</dbReference>
<dbReference type="PANTHER" id="PTHR24273">
    <property type="entry name" value="FI04643P-RELATED"/>
    <property type="match status" value="1"/>
</dbReference>
<dbReference type="InterPro" id="IPR059226">
    <property type="entry name" value="Choice_anch_Q_dom"/>
</dbReference>
<dbReference type="SMART" id="SM00560">
    <property type="entry name" value="LamGL"/>
    <property type="match status" value="1"/>
</dbReference>
<dbReference type="SUPFAM" id="SSF49373">
    <property type="entry name" value="Invasin/intimin cell-adhesion fragments"/>
    <property type="match status" value="1"/>
</dbReference>
<evidence type="ECO:0000313" key="6">
    <source>
        <dbReference type="Proteomes" id="UP000611723"/>
    </source>
</evidence>
<dbReference type="SUPFAM" id="SSF49899">
    <property type="entry name" value="Concanavalin A-like lectins/glucanases"/>
    <property type="match status" value="2"/>
</dbReference>
<dbReference type="Gene3D" id="2.60.40.10">
    <property type="entry name" value="Immunoglobulins"/>
    <property type="match status" value="3"/>
</dbReference>